<gene>
    <name evidence="1" type="ORF">TVAG_364560</name>
</gene>
<dbReference type="VEuPathDB" id="TrichDB:TVAG_364560"/>
<proteinExistence type="predicted"/>
<reference evidence="1" key="1">
    <citation type="submission" date="2006-10" db="EMBL/GenBank/DDBJ databases">
        <authorList>
            <person name="Amadeo P."/>
            <person name="Zhao Q."/>
            <person name="Wortman J."/>
            <person name="Fraser-Liggett C."/>
            <person name="Carlton J."/>
        </authorList>
    </citation>
    <scope>NUCLEOTIDE SEQUENCE</scope>
    <source>
        <strain evidence="1">G3</strain>
    </source>
</reference>
<dbReference type="RefSeq" id="XP_001322954.1">
    <property type="nucleotide sequence ID" value="XM_001322919.1"/>
</dbReference>
<reference evidence="1" key="2">
    <citation type="journal article" date="2007" name="Science">
        <title>Draft genome sequence of the sexually transmitted pathogen Trichomonas vaginalis.</title>
        <authorList>
            <person name="Carlton J.M."/>
            <person name="Hirt R.P."/>
            <person name="Silva J.C."/>
            <person name="Delcher A.L."/>
            <person name="Schatz M."/>
            <person name="Zhao Q."/>
            <person name="Wortman J.R."/>
            <person name="Bidwell S.L."/>
            <person name="Alsmark U.C.M."/>
            <person name="Besteiro S."/>
            <person name="Sicheritz-Ponten T."/>
            <person name="Noel C.J."/>
            <person name="Dacks J.B."/>
            <person name="Foster P.G."/>
            <person name="Simillion C."/>
            <person name="Van de Peer Y."/>
            <person name="Miranda-Saavedra D."/>
            <person name="Barton G.J."/>
            <person name="Westrop G.D."/>
            <person name="Mueller S."/>
            <person name="Dessi D."/>
            <person name="Fiori P.L."/>
            <person name="Ren Q."/>
            <person name="Paulsen I."/>
            <person name="Zhang H."/>
            <person name="Bastida-Corcuera F.D."/>
            <person name="Simoes-Barbosa A."/>
            <person name="Brown M.T."/>
            <person name="Hayes R.D."/>
            <person name="Mukherjee M."/>
            <person name="Okumura C.Y."/>
            <person name="Schneider R."/>
            <person name="Smith A.J."/>
            <person name="Vanacova S."/>
            <person name="Villalvazo M."/>
            <person name="Haas B.J."/>
            <person name="Pertea M."/>
            <person name="Feldblyum T.V."/>
            <person name="Utterback T.R."/>
            <person name="Shu C.L."/>
            <person name="Osoegawa K."/>
            <person name="de Jong P.J."/>
            <person name="Hrdy I."/>
            <person name="Horvathova L."/>
            <person name="Zubacova Z."/>
            <person name="Dolezal P."/>
            <person name="Malik S.B."/>
            <person name="Logsdon J.M. Jr."/>
            <person name="Henze K."/>
            <person name="Gupta A."/>
            <person name="Wang C.C."/>
            <person name="Dunne R.L."/>
            <person name="Upcroft J.A."/>
            <person name="Upcroft P."/>
            <person name="White O."/>
            <person name="Salzberg S.L."/>
            <person name="Tang P."/>
            <person name="Chiu C.-H."/>
            <person name="Lee Y.-S."/>
            <person name="Embley T.M."/>
            <person name="Coombs G.H."/>
            <person name="Mottram J.C."/>
            <person name="Tachezy J."/>
            <person name="Fraser-Liggett C.M."/>
            <person name="Johnson P.J."/>
        </authorList>
    </citation>
    <scope>NUCLEOTIDE SEQUENCE [LARGE SCALE GENOMIC DNA]</scope>
    <source>
        <strain evidence="1">G3</strain>
    </source>
</reference>
<dbReference type="EMBL" id="DS113333">
    <property type="protein sequence ID" value="EAY10731.1"/>
    <property type="molecule type" value="Genomic_DNA"/>
</dbReference>
<keyword evidence="2" id="KW-1185">Reference proteome</keyword>
<accession>A2E9G7</accession>
<name>A2E9G7_TRIV3</name>
<organism evidence="1 2">
    <name type="scientific">Trichomonas vaginalis (strain ATCC PRA-98 / G3)</name>
    <dbReference type="NCBI Taxonomy" id="412133"/>
    <lineage>
        <taxon>Eukaryota</taxon>
        <taxon>Metamonada</taxon>
        <taxon>Parabasalia</taxon>
        <taxon>Trichomonadida</taxon>
        <taxon>Trichomonadidae</taxon>
        <taxon>Trichomonas</taxon>
    </lineage>
</organism>
<protein>
    <submittedName>
        <fullName evidence="1">Uncharacterized protein</fullName>
    </submittedName>
</protein>
<dbReference type="InParanoid" id="A2E9G7"/>
<dbReference type="AlphaFoldDB" id="A2E9G7"/>
<evidence type="ECO:0000313" key="2">
    <source>
        <dbReference type="Proteomes" id="UP000001542"/>
    </source>
</evidence>
<evidence type="ECO:0000313" key="1">
    <source>
        <dbReference type="EMBL" id="EAY10731.1"/>
    </source>
</evidence>
<sequence length="274" mass="31921">MNLWIKEVKEKPNYYLETAMIESVYDAVKNIGLDFNFTKGVIKKFKTELSSNQFNVLLFFESFERFTKSQYQWFLRLNPYTYFNPTALDKFIKELNQKYDPSMDPVIKGAVFDKSTTRLLILSGGLLISRKAAEELIWHSGLMKINWMTSGKIEDFSTIDFIESITLAYMDTHNSRFASMHLDQQNSEFVKTINFNVPQCSEQVFNGETTISGVPIKDLITLSYINTQYLMMELYPYVKYAPNNIFLATDQNLTYSYICNGGTNNAENWKDRYV</sequence>
<dbReference type="KEGG" id="tva:4768666"/>
<dbReference type="Proteomes" id="UP000001542">
    <property type="component" value="Unassembled WGS sequence"/>
</dbReference>
<dbReference type="VEuPathDB" id="TrichDB:TVAGG3_0001090"/>